<accession>A0A9Q3PDH2</accession>
<keyword evidence="3" id="KW-0663">Pyridoxal phosphate</keyword>
<comment type="caution">
    <text evidence="4">The sequence shown here is derived from an EMBL/GenBank/DDBJ whole genome shotgun (WGS) entry which is preliminary data.</text>
</comment>
<dbReference type="AlphaFoldDB" id="A0A9Q3PDH2"/>
<dbReference type="Gene3D" id="3.30.470.10">
    <property type="match status" value="1"/>
</dbReference>
<dbReference type="EMBL" id="AVOT02066174">
    <property type="protein sequence ID" value="MBW0558048.1"/>
    <property type="molecule type" value="Genomic_DNA"/>
</dbReference>
<dbReference type="OrthoDB" id="1732691at2759"/>
<dbReference type="InterPro" id="IPR043131">
    <property type="entry name" value="BCAT-like_N"/>
</dbReference>
<gene>
    <name evidence="4" type="ORF">O181_097763</name>
</gene>
<evidence type="ECO:0000256" key="2">
    <source>
        <dbReference type="ARBA" id="ARBA00009320"/>
    </source>
</evidence>
<protein>
    <submittedName>
        <fullName evidence="4">Uncharacterized protein</fullName>
    </submittedName>
</protein>
<sequence length="98" mass="10892">MVIFYIQSCKIIVRPTQPPNTKLAASELVFGKTFTNNILVVKWLDGKGCTSPKIKPYGNLEIDPSAGVLHHVTCLFEGMKAYKSHIGTIRLFLPEANM</sequence>
<dbReference type="PANTHER" id="PTHR11825:SF44">
    <property type="entry name" value="BRANCHED-CHAIN-AMINO-ACID AMINOTRANSFERASE"/>
    <property type="match status" value="1"/>
</dbReference>
<dbReference type="GO" id="GO:0009099">
    <property type="term" value="P:L-valine biosynthetic process"/>
    <property type="evidence" value="ECO:0007669"/>
    <property type="project" value="TreeGrafter"/>
</dbReference>
<evidence type="ECO:0000313" key="5">
    <source>
        <dbReference type="Proteomes" id="UP000765509"/>
    </source>
</evidence>
<comment type="similarity">
    <text evidence="2">Belongs to the class-IV pyridoxal-phosphate-dependent aminotransferase family.</text>
</comment>
<evidence type="ECO:0000256" key="3">
    <source>
        <dbReference type="ARBA" id="ARBA00022898"/>
    </source>
</evidence>
<dbReference type="InterPro" id="IPR005786">
    <property type="entry name" value="B_amino_transII"/>
</dbReference>
<proteinExistence type="inferred from homology"/>
<dbReference type="GO" id="GO:0009098">
    <property type="term" value="P:L-leucine biosynthetic process"/>
    <property type="evidence" value="ECO:0007669"/>
    <property type="project" value="TreeGrafter"/>
</dbReference>
<comment type="cofactor">
    <cofactor evidence="1">
        <name>pyridoxal 5'-phosphate</name>
        <dbReference type="ChEBI" id="CHEBI:597326"/>
    </cofactor>
</comment>
<evidence type="ECO:0000313" key="4">
    <source>
        <dbReference type="EMBL" id="MBW0558048.1"/>
    </source>
</evidence>
<dbReference type="Proteomes" id="UP000765509">
    <property type="component" value="Unassembled WGS sequence"/>
</dbReference>
<dbReference type="SUPFAM" id="SSF56752">
    <property type="entry name" value="D-aminoacid aminotransferase-like PLP-dependent enzymes"/>
    <property type="match status" value="1"/>
</dbReference>
<dbReference type="GO" id="GO:0005739">
    <property type="term" value="C:mitochondrion"/>
    <property type="evidence" value="ECO:0007669"/>
    <property type="project" value="TreeGrafter"/>
</dbReference>
<dbReference type="PANTHER" id="PTHR11825">
    <property type="entry name" value="SUBGROUP IIII AMINOTRANSFERASE"/>
    <property type="match status" value="1"/>
</dbReference>
<reference evidence="4" key="1">
    <citation type="submission" date="2021-03" db="EMBL/GenBank/DDBJ databases">
        <title>Draft genome sequence of rust myrtle Austropuccinia psidii MF-1, a brazilian biotype.</title>
        <authorList>
            <person name="Quecine M.C."/>
            <person name="Pachon D.M.R."/>
            <person name="Bonatelli M.L."/>
            <person name="Correr F.H."/>
            <person name="Franceschini L.M."/>
            <person name="Leite T.F."/>
            <person name="Margarido G.R.A."/>
            <person name="Almeida C.A."/>
            <person name="Ferrarezi J.A."/>
            <person name="Labate C.A."/>
        </authorList>
    </citation>
    <scope>NUCLEOTIDE SEQUENCE</scope>
    <source>
        <strain evidence="4">MF-1</strain>
    </source>
</reference>
<name>A0A9Q3PDH2_9BASI</name>
<keyword evidence="5" id="KW-1185">Reference proteome</keyword>
<dbReference type="GO" id="GO:0004084">
    <property type="term" value="F:branched-chain-amino-acid transaminase activity"/>
    <property type="evidence" value="ECO:0007669"/>
    <property type="project" value="InterPro"/>
</dbReference>
<organism evidence="4 5">
    <name type="scientific">Austropuccinia psidii MF-1</name>
    <dbReference type="NCBI Taxonomy" id="1389203"/>
    <lineage>
        <taxon>Eukaryota</taxon>
        <taxon>Fungi</taxon>
        <taxon>Dikarya</taxon>
        <taxon>Basidiomycota</taxon>
        <taxon>Pucciniomycotina</taxon>
        <taxon>Pucciniomycetes</taxon>
        <taxon>Pucciniales</taxon>
        <taxon>Sphaerophragmiaceae</taxon>
        <taxon>Austropuccinia</taxon>
    </lineage>
</organism>
<dbReference type="InterPro" id="IPR036038">
    <property type="entry name" value="Aminotransferase-like"/>
</dbReference>
<evidence type="ECO:0000256" key="1">
    <source>
        <dbReference type="ARBA" id="ARBA00001933"/>
    </source>
</evidence>